<dbReference type="Pfam" id="PF20009">
    <property type="entry name" value="GEVED"/>
    <property type="match status" value="1"/>
</dbReference>
<dbReference type="Gene3D" id="2.60.40.3080">
    <property type="match status" value="1"/>
</dbReference>
<dbReference type="InterPro" id="IPR015943">
    <property type="entry name" value="WD40/YVTN_repeat-like_dom_sf"/>
</dbReference>
<evidence type="ECO:0000259" key="3">
    <source>
        <dbReference type="Pfam" id="PF15902"/>
    </source>
</evidence>
<sequence length="1084" mass="119374">MNYKLLVGIILFFSIGLQAQTYKELMNDMNINFYDVCKEADRFYETNDKGKGSGWKAYQRWRAWNEDRYYPSGDRKGVDPFFLKNAYSDFLKHNPQPESLYPTGWNDLGPYDANNITSHYSPGIGRVECFYVNPNNAQQMYMGSRSGGFWRTADGGGTWQNTSDFLIASGVNTMDASPTNADSVLINVRNASNGSSHGIYQSGDAGATWTVTSFNPANTNWGGLGDNDQIYKIAYHPTISNLVFIGTSKGLYRSTDNLQTWTQLISNTDITDIEFHPTSPNIIYLYDTYYWGANQSLVLRSTDFGLTFSPSATIVGNNDAGGIIAVTPACPNCVYFASNNGVWRSDDAGQNFAFLTNPSSSCDGFAVSDVDSLHLYYGYLDTYASSDGGYTFTQVTDWANSAPDTTYVHADLRTAECVNGVFYAGTDGYFCKSPDNALSWYRLNDGTGIREFYAVGISQSNSKVQMAGSQDNGTSILTDAGWVEWNGGDGMEAIVQPLNDQWMIGSWQYGTRQRTQDGGQSRHGIGSPEGGSGDWQAPLMFDPNLQMKVYHCTDTLYVSDEFGEDWDTLGTPSFTGNIKVGAVAENNSDNIIVVRNDAIELSQDGGQTFSSIAAGLPGHSITDVAFDPKDDRTIVVTYNRYQTDNQKIYISTDMGQTWSNITYNLGNMPIRTVVIDHTDASNIYVGAEIGVYYKPMQSNTWVLYNPNLPNTTVRDLEIQFGANTLRAATWGRGLWEYSLVGRNDFPAILSTSITNPPTLEMPKVGTPQEVTSVLSYGNNLTSVYVKWSTNSPTFDSTIAMTNTIDSTWKTVTPLPSHPAGTKLYFKVYAVGANSDTTETYKFMYTVRAAEYCYATGNLSYGTAITLVEFAGINRASGKTQAYTDYTLTDSATVVVSNNYNLSNNLNTDGNYSIYSKVWIDWNQDFDFEDAGEEYDLGFAQNTGDGPTNLSPLMISVPANAMVGQTRMRVACLYNASPTACISGVDGEVEDYTLIVEPMGLGVNSTLTSSVQIYPNPTTGEFRVDLGEQYQSVKIEITDVAGRLVHSKTLKNRQTLDLKLNDAAGVYLLKIYADNTVGTYKVVKK</sequence>
<organism evidence="6">
    <name type="scientific">uncultured Aureispira sp</name>
    <dbReference type="NCBI Taxonomy" id="1331704"/>
    <lineage>
        <taxon>Bacteria</taxon>
        <taxon>Pseudomonadati</taxon>
        <taxon>Bacteroidota</taxon>
        <taxon>Saprospiria</taxon>
        <taxon>Saprospirales</taxon>
        <taxon>Saprospiraceae</taxon>
        <taxon>Aureispira</taxon>
        <taxon>environmental samples</taxon>
    </lineage>
</organism>
<evidence type="ECO:0008006" key="7">
    <source>
        <dbReference type="Google" id="ProtNLM"/>
    </source>
</evidence>
<dbReference type="InterPro" id="IPR031778">
    <property type="entry name" value="Sortilin_N"/>
</dbReference>
<dbReference type="PANTHER" id="PTHR12106">
    <property type="entry name" value="SORTILIN RELATED"/>
    <property type="match status" value="1"/>
</dbReference>
<dbReference type="GO" id="GO:0016020">
    <property type="term" value="C:membrane"/>
    <property type="evidence" value="ECO:0007669"/>
    <property type="project" value="TreeGrafter"/>
</dbReference>
<evidence type="ECO:0000313" key="6">
    <source>
        <dbReference type="EMBL" id="CAA6830135.1"/>
    </source>
</evidence>
<evidence type="ECO:0000259" key="5">
    <source>
        <dbReference type="Pfam" id="PF20009"/>
    </source>
</evidence>
<dbReference type="GO" id="GO:0006892">
    <property type="term" value="P:post-Golgi vesicle-mediated transport"/>
    <property type="evidence" value="ECO:0007669"/>
    <property type="project" value="TreeGrafter"/>
</dbReference>
<dbReference type="InterPro" id="IPR050310">
    <property type="entry name" value="VPS10-sortilin"/>
</dbReference>
<dbReference type="CDD" id="cd15482">
    <property type="entry name" value="Sialidase_non-viral"/>
    <property type="match status" value="1"/>
</dbReference>
<name>A0A6S6U6Y0_9BACT</name>
<feature type="domain" description="Sortilin N-terminal" evidence="3">
    <location>
        <begin position="555"/>
        <end position="666"/>
    </location>
</feature>
<accession>A0A6S6U6Y0</accession>
<dbReference type="EMBL" id="CACVAQ010000536">
    <property type="protein sequence ID" value="CAA6830135.1"/>
    <property type="molecule type" value="Genomic_DNA"/>
</dbReference>
<dbReference type="Gene3D" id="2.130.10.10">
    <property type="entry name" value="YVTN repeat-like/Quinoprotein amine dehydrogenase"/>
    <property type="match status" value="4"/>
</dbReference>
<dbReference type="AlphaFoldDB" id="A0A6S6U6Y0"/>
<evidence type="ECO:0000259" key="4">
    <source>
        <dbReference type="Pfam" id="PF18962"/>
    </source>
</evidence>
<feature type="region of interest" description="Disordered" evidence="2">
    <location>
        <begin position="513"/>
        <end position="532"/>
    </location>
</feature>
<proteinExistence type="predicted"/>
<dbReference type="Pfam" id="PF15902">
    <property type="entry name" value="Sortilin-Vps10"/>
    <property type="match status" value="1"/>
</dbReference>
<protein>
    <recommendedName>
        <fullName evidence="7">Secretion system C-terminal sorting domain-containing protein</fullName>
    </recommendedName>
</protein>
<dbReference type="InterPro" id="IPR026444">
    <property type="entry name" value="Secre_tail"/>
</dbReference>
<dbReference type="NCBIfam" id="TIGR04183">
    <property type="entry name" value="Por_Secre_tail"/>
    <property type="match status" value="1"/>
</dbReference>
<gene>
    <name evidence="6" type="ORF">HELGO_WM26559</name>
</gene>
<evidence type="ECO:0000256" key="1">
    <source>
        <dbReference type="ARBA" id="ARBA00022737"/>
    </source>
</evidence>
<dbReference type="SUPFAM" id="SSF110296">
    <property type="entry name" value="Oligoxyloglucan reducing end-specific cellobiohydrolase"/>
    <property type="match status" value="2"/>
</dbReference>
<dbReference type="Pfam" id="PF18962">
    <property type="entry name" value="Por_Secre_tail"/>
    <property type="match status" value="1"/>
</dbReference>
<reference evidence="6" key="1">
    <citation type="submission" date="2020-01" db="EMBL/GenBank/DDBJ databases">
        <authorList>
            <person name="Meier V. D."/>
            <person name="Meier V D."/>
        </authorList>
    </citation>
    <scope>NUCLEOTIDE SEQUENCE</scope>
    <source>
        <strain evidence="6">HLG_WM_MAG_10</strain>
    </source>
</reference>
<dbReference type="InterPro" id="IPR045474">
    <property type="entry name" value="GEVED"/>
</dbReference>
<keyword evidence="1" id="KW-0677">Repeat</keyword>
<feature type="domain" description="GEVED" evidence="5">
    <location>
        <begin position="916"/>
        <end position="993"/>
    </location>
</feature>
<feature type="domain" description="Secretion system C-terminal sorting" evidence="4">
    <location>
        <begin position="1012"/>
        <end position="1081"/>
    </location>
</feature>
<evidence type="ECO:0000256" key="2">
    <source>
        <dbReference type="SAM" id="MobiDB-lite"/>
    </source>
</evidence>
<dbReference type="PANTHER" id="PTHR12106:SF27">
    <property type="entry name" value="SORTILIN-RELATED RECEPTOR"/>
    <property type="match status" value="1"/>
</dbReference>